<organism evidence="1 2">
    <name type="scientific">Caballeronia sordidicola</name>
    <name type="common">Burkholderia sordidicola</name>
    <dbReference type="NCBI Taxonomy" id="196367"/>
    <lineage>
        <taxon>Bacteria</taxon>
        <taxon>Pseudomonadati</taxon>
        <taxon>Pseudomonadota</taxon>
        <taxon>Betaproteobacteria</taxon>
        <taxon>Burkholderiales</taxon>
        <taxon>Burkholderiaceae</taxon>
        <taxon>Caballeronia</taxon>
    </lineage>
</organism>
<dbReference type="InterPro" id="IPR036890">
    <property type="entry name" value="HATPase_C_sf"/>
</dbReference>
<reference evidence="2" key="1">
    <citation type="submission" date="2017-01" db="EMBL/GenBank/DDBJ databases">
        <title>Genome Analysis of Deinococcus marmoris KOPRI26562.</title>
        <authorList>
            <person name="Kim J.H."/>
            <person name="Oh H.-M."/>
        </authorList>
    </citation>
    <scope>NUCLEOTIDE SEQUENCE [LARGE SCALE GENOMIC DNA]</scope>
    <source>
        <strain evidence="2">PAMC 26633</strain>
    </source>
</reference>
<gene>
    <name evidence="1" type="ORF">BSU04_22680</name>
</gene>
<dbReference type="EMBL" id="MTHB01000131">
    <property type="protein sequence ID" value="OXC76264.1"/>
    <property type="molecule type" value="Genomic_DNA"/>
</dbReference>
<proteinExistence type="predicted"/>
<name>A0A226WYL2_CABSO</name>
<dbReference type="SUPFAM" id="SSF55874">
    <property type="entry name" value="ATPase domain of HSP90 chaperone/DNA topoisomerase II/histidine kinase"/>
    <property type="match status" value="1"/>
</dbReference>
<dbReference type="Proteomes" id="UP000214720">
    <property type="component" value="Unassembled WGS sequence"/>
</dbReference>
<sequence length="43" mass="4531">MRRAVVKAVAEFHGGTVSATNAGPGTDSEFTLRLPIVTKRCDA</sequence>
<dbReference type="AlphaFoldDB" id="A0A226WYL2"/>
<accession>A0A226WYL2</accession>
<evidence type="ECO:0000313" key="2">
    <source>
        <dbReference type="Proteomes" id="UP000214720"/>
    </source>
</evidence>
<protein>
    <submittedName>
        <fullName evidence="1">Uncharacterized protein</fullName>
    </submittedName>
</protein>
<comment type="caution">
    <text evidence="1">The sequence shown here is derived from an EMBL/GenBank/DDBJ whole genome shotgun (WGS) entry which is preliminary data.</text>
</comment>
<evidence type="ECO:0000313" key="1">
    <source>
        <dbReference type="EMBL" id="OXC76264.1"/>
    </source>
</evidence>